<dbReference type="CDD" id="cd10548">
    <property type="entry name" value="cupin_CDO"/>
    <property type="match status" value="1"/>
</dbReference>
<dbReference type="EMBL" id="BAAAPE010000016">
    <property type="protein sequence ID" value="GAA2096219.1"/>
    <property type="molecule type" value="Genomic_DNA"/>
</dbReference>
<dbReference type="InterPro" id="IPR011051">
    <property type="entry name" value="RmlC_Cupin_sf"/>
</dbReference>
<dbReference type="InterPro" id="IPR010300">
    <property type="entry name" value="CDO_1"/>
</dbReference>
<name>A0ABN2WP38_9ACTN</name>
<dbReference type="Gene3D" id="2.60.120.10">
    <property type="entry name" value="Jelly Rolls"/>
    <property type="match status" value="1"/>
</dbReference>
<evidence type="ECO:0000256" key="4">
    <source>
        <dbReference type="ARBA" id="ARBA00023002"/>
    </source>
</evidence>
<dbReference type="PANTHER" id="PTHR12918">
    <property type="entry name" value="CYSTEINE DIOXYGENASE"/>
    <property type="match status" value="1"/>
</dbReference>
<evidence type="ECO:0000256" key="3">
    <source>
        <dbReference type="ARBA" id="ARBA00022964"/>
    </source>
</evidence>
<dbReference type="SUPFAM" id="SSF51182">
    <property type="entry name" value="RmlC-like cupins"/>
    <property type="match status" value="1"/>
</dbReference>
<keyword evidence="2" id="KW-0479">Metal-binding</keyword>
<keyword evidence="7" id="KW-1185">Reference proteome</keyword>
<keyword evidence="5" id="KW-0408">Iron</keyword>
<sequence length="191" mass="20371">MALPTDSARIQVESGNLPALVASVRAAVREFADDGPERRAARVAERLRPFLSDPALLTAGQREGAPDGYRQHLLHVESEPPAGSAGAVFSLVALVWLPGQETPVHDHVAWCATGVYEGCEDERRFRSASGELEEAGRRTNRAGDVSSLAPPGDIHLVRNPGPGRAVSLHVYGADLGRLGTSVRRVYPGPAR</sequence>
<reference evidence="6 7" key="1">
    <citation type="journal article" date="2019" name="Int. J. Syst. Evol. Microbiol.">
        <title>The Global Catalogue of Microorganisms (GCM) 10K type strain sequencing project: providing services to taxonomists for standard genome sequencing and annotation.</title>
        <authorList>
            <consortium name="The Broad Institute Genomics Platform"/>
            <consortium name="The Broad Institute Genome Sequencing Center for Infectious Disease"/>
            <person name="Wu L."/>
            <person name="Ma J."/>
        </authorList>
    </citation>
    <scope>NUCLEOTIDE SEQUENCE [LARGE SCALE GENOMIC DNA]</scope>
    <source>
        <strain evidence="6 7">JCM 15478</strain>
    </source>
</reference>
<keyword evidence="4" id="KW-0560">Oxidoreductase</keyword>
<evidence type="ECO:0000256" key="2">
    <source>
        <dbReference type="ARBA" id="ARBA00022723"/>
    </source>
</evidence>
<comment type="caution">
    <text evidence="6">The sequence shown here is derived from an EMBL/GenBank/DDBJ whole genome shotgun (WGS) entry which is preliminary data.</text>
</comment>
<keyword evidence="3 6" id="KW-0223">Dioxygenase</keyword>
<evidence type="ECO:0000256" key="5">
    <source>
        <dbReference type="ARBA" id="ARBA00023004"/>
    </source>
</evidence>
<comment type="similarity">
    <text evidence="1">Belongs to the cysteine dioxygenase family.</text>
</comment>
<protein>
    <submittedName>
        <fullName evidence="6">Cysteine dioxygenase family protein</fullName>
    </submittedName>
</protein>
<gene>
    <name evidence="6" type="ORF">GCM10009801_65610</name>
</gene>
<evidence type="ECO:0000313" key="7">
    <source>
        <dbReference type="Proteomes" id="UP001500016"/>
    </source>
</evidence>
<dbReference type="InterPro" id="IPR014710">
    <property type="entry name" value="RmlC-like_jellyroll"/>
</dbReference>
<dbReference type="PANTHER" id="PTHR12918:SF1">
    <property type="entry name" value="CYSTEINE DIOXYGENASE TYPE 1"/>
    <property type="match status" value="1"/>
</dbReference>
<proteinExistence type="inferred from homology"/>
<organism evidence="6 7">
    <name type="scientific">Streptomyces albiaxialis</name>
    <dbReference type="NCBI Taxonomy" id="329523"/>
    <lineage>
        <taxon>Bacteria</taxon>
        <taxon>Bacillati</taxon>
        <taxon>Actinomycetota</taxon>
        <taxon>Actinomycetes</taxon>
        <taxon>Kitasatosporales</taxon>
        <taxon>Streptomycetaceae</taxon>
        <taxon>Streptomyces</taxon>
    </lineage>
</organism>
<evidence type="ECO:0000256" key="1">
    <source>
        <dbReference type="ARBA" id="ARBA00006622"/>
    </source>
</evidence>
<dbReference type="GO" id="GO:0051213">
    <property type="term" value="F:dioxygenase activity"/>
    <property type="evidence" value="ECO:0007669"/>
    <property type="project" value="UniProtKB-KW"/>
</dbReference>
<accession>A0ABN2WP38</accession>
<dbReference type="Proteomes" id="UP001500016">
    <property type="component" value="Unassembled WGS sequence"/>
</dbReference>
<evidence type="ECO:0000313" key="6">
    <source>
        <dbReference type="EMBL" id="GAA2096219.1"/>
    </source>
</evidence>